<feature type="transmembrane region" description="Helical" evidence="1">
    <location>
        <begin position="233"/>
        <end position="259"/>
    </location>
</feature>
<protein>
    <recommendedName>
        <fullName evidence="4">TVP38/TMEM64 family membrane protein</fullName>
    </recommendedName>
</protein>
<keyword evidence="1" id="KW-0812">Transmembrane</keyword>
<proteinExistence type="predicted"/>
<dbReference type="RefSeq" id="WP_349215453.1">
    <property type="nucleotide sequence ID" value="NZ_JBBMFA010000080.1"/>
</dbReference>
<keyword evidence="3" id="KW-1185">Reference proteome</keyword>
<feature type="transmembrane region" description="Helical" evidence="1">
    <location>
        <begin position="66"/>
        <end position="89"/>
    </location>
</feature>
<gene>
    <name evidence="2" type="ORF">WMO24_06230</name>
</gene>
<evidence type="ECO:0000313" key="3">
    <source>
        <dbReference type="Proteomes" id="UP001477672"/>
    </source>
</evidence>
<comment type="caution">
    <text evidence="2">The sequence shown here is derived from an EMBL/GenBank/DDBJ whole genome shotgun (WGS) entry which is preliminary data.</text>
</comment>
<accession>A0ABV1GED8</accession>
<feature type="transmembrane region" description="Helical" evidence="1">
    <location>
        <begin position="207"/>
        <end position="227"/>
    </location>
</feature>
<organism evidence="2 3">
    <name type="scientific">Ruthenibacterium intestinale</name>
    <dbReference type="NCBI Taxonomy" id="3133163"/>
    <lineage>
        <taxon>Bacteria</taxon>
        <taxon>Bacillati</taxon>
        <taxon>Bacillota</taxon>
        <taxon>Clostridia</taxon>
        <taxon>Eubacteriales</taxon>
        <taxon>Oscillospiraceae</taxon>
        <taxon>Ruthenibacterium</taxon>
    </lineage>
</organism>
<reference evidence="2 3" key="1">
    <citation type="submission" date="2024-03" db="EMBL/GenBank/DDBJ databases">
        <title>Human intestinal bacterial collection.</title>
        <authorList>
            <person name="Pauvert C."/>
            <person name="Hitch T.C.A."/>
            <person name="Clavel T."/>
        </authorList>
    </citation>
    <scope>NUCLEOTIDE SEQUENCE [LARGE SCALE GENOMIC DNA]</scope>
    <source>
        <strain evidence="2 3">CLA-JM-H11</strain>
    </source>
</reference>
<sequence length="273" mass="29336">MGNLKQRSAREWGRYLWTLVRNSLAPTALMALFWLLLGWVRAAGVQWVILWPLNFLTGALSGLEGSALGGTIGKAILLVIFNSFFRGIVVRRKGDERRRVHFLEELKKESVSTVLARIPQYGNLRLLTGDRTPLMLGCGLLGVGIALASYPFLTGNGSLVNSMVCVALFLSVGKQISKQRGLLITLLNIVLARKALRTVNRSAVDRVFAGFAVGMAAAVPVAAVRAVPLVGGALWMLLARVLPGALILAGVGCLGWTLWKARQIQPAGQGAGK</sequence>
<dbReference type="EMBL" id="JBBMFA010000080">
    <property type="protein sequence ID" value="MEQ2520022.1"/>
    <property type="molecule type" value="Genomic_DNA"/>
</dbReference>
<dbReference type="Proteomes" id="UP001477672">
    <property type="component" value="Unassembled WGS sequence"/>
</dbReference>
<evidence type="ECO:0000313" key="2">
    <source>
        <dbReference type="EMBL" id="MEQ2520022.1"/>
    </source>
</evidence>
<name>A0ABV1GED8_9FIRM</name>
<evidence type="ECO:0000256" key="1">
    <source>
        <dbReference type="SAM" id="Phobius"/>
    </source>
</evidence>
<keyword evidence="1" id="KW-1133">Transmembrane helix</keyword>
<evidence type="ECO:0008006" key="4">
    <source>
        <dbReference type="Google" id="ProtNLM"/>
    </source>
</evidence>
<keyword evidence="1" id="KW-0472">Membrane</keyword>